<evidence type="ECO:0000313" key="9">
    <source>
        <dbReference type="Proteomes" id="UP000297014"/>
    </source>
</evidence>
<dbReference type="PANTHER" id="PTHR14226:SF76">
    <property type="entry name" value="NTE FAMILY PROTEIN RSSA"/>
    <property type="match status" value="1"/>
</dbReference>
<dbReference type="GO" id="GO:0016042">
    <property type="term" value="P:lipid catabolic process"/>
    <property type="evidence" value="ECO:0007669"/>
    <property type="project" value="UniProtKB-UniRule"/>
</dbReference>
<dbReference type="PROSITE" id="PS51635">
    <property type="entry name" value="PNPLA"/>
    <property type="match status" value="1"/>
</dbReference>
<evidence type="ECO:0000256" key="1">
    <source>
        <dbReference type="ARBA" id="ARBA00022801"/>
    </source>
</evidence>
<evidence type="ECO:0000259" key="5">
    <source>
        <dbReference type="PROSITE" id="PS51635"/>
    </source>
</evidence>
<evidence type="ECO:0000313" key="8">
    <source>
        <dbReference type="Proteomes" id="UP000002754"/>
    </source>
</evidence>
<dbReference type="EMBL" id="JALP01000180">
    <property type="protein sequence ID" value="THG90045.1"/>
    <property type="molecule type" value="Genomic_DNA"/>
</dbReference>
<dbReference type="Proteomes" id="UP000297014">
    <property type="component" value="Unassembled WGS sequence"/>
</dbReference>
<dbReference type="eggNOG" id="COG1752">
    <property type="taxonomic scope" value="Bacteria"/>
</dbReference>
<feature type="short sequence motif" description="GXSXG" evidence="4">
    <location>
        <begin position="41"/>
        <end position="45"/>
    </location>
</feature>
<dbReference type="InterPro" id="IPR050301">
    <property type="entry name" value="NTE"/>
</dbReference>
<evidence type="ECO:0000256" key="4">
    <source>
        <dbReference type="PROSITE-ProRule" id="PRU01161"/>
    </source>
</evidence>
<dbReference type="EMBL" id="ALPT02000039">
    <property type="protein sequence ID" value="KGA97034.1"/>
    <property type="molecule type" value="Genomic_DNA"/>
</dbReference>
<keyword evidence="3 4" id="KW-0443">Lipid metabolism</keyword>
<keyword evidence="8" id="KW-1185">Reference proteome</keyword>
<feature type="short sequence motif" description="DGA/G" evidence="4">
    <location>
        <begin position="155"/>
        <end position="157"/>
    </location>
</feature>
<accession>A0A094WGY4</accession>
<feature type="active site" description="Proton acceptor" evidence="4">
    <location>
        <position position="155"/>
    </location>
</feature>
<protein>
    <submittedName>
        <fullName evidence="6">Esterase</fullName>
    </submittedName>
</protein>
<dbReference type="PANTHER" id="PTHR14226">
    <property type="entry name" value="NEUROPATHY TARGET ESTERASE/SWISS CHEESE D.MELANOGASTER"/>
    <property type="match status" value="1"/>
</dbReference>
<keyword evidence="2 4" id="KW-0442">Lipid degradation</keyword>
<dbReference type="CDD" id="cd07205">
    <property type="entry name" value="Pat_PNPLA6_PNPLA7_NTE1_like"/>
    <property type="match status" value="1"/>
</dbReference>
<keyword evidence="1 4" id="KW-0378">Hydrolase</keyword>
<feature type="domain" description="PNPLA" evidence="5">
    <location>
        <begin position="10"/>
        <end position="168"/>
    </location>
</feature>
<name>A0A094WGY4_ALKAL</name>
<dbReference type="Gene3D" id="3.40.1090.10">
    <property type="entry name" value="Cytosolic phospholipase A2 catalytic domain"/>
    <property type="match status" value="2"/>
</dbReference>
<dbReference type="STRING" id="1218173.BALCAV_0212790"/>
<sequence length="265" mass="28832">MGKQRPTIGVAFGAGGVRGFAHIGVLKVLEQHNIPIDVVAGSSMGALVAGLYGVGQTPESMEKFAKFFRRQYYVDYIVPKLGFIKGDKVVKLIRILAKGKRLEELPIPVSIVAADLISGKKVVFQDGDIADAVRASISIPGIFVPVTKNEQVLVDGGVLERVPTSVVKEMGADIIIGIDVSSYKSEQKATSIYDVILLTIDMMGREISKHQQLEQAFMINPMVKQTNGLIFKDVDAIIEAGVIAATEKIKSLKEVIDNWEEHNVE</sequence>
<feature type="active site" description="Nucleophile" evidence="4">
    <location>
        <position position="43"/>
    </location>
</feature>
<evidence type="ECO:0000313" key="7">
    <source>
        <dbReference type="EMBL" id="THG90045.1"/>
    </source>
</evidence>
<proteinExistence type="predicted"/>
<dbReference type="Pfam" id="PF01734">
    <property type="entry name" value="Patatin"/>
    <property type="match status" value="1"/>
</dbReference>
<dbReference type="AlphaFoldDB" id="A0A094WGY4"/>
<comment type="caution">
    <text evidence="4">Lacks conserved residue(s) required for the propagation of feature annotation.</text>
</comment>
<organism evidence="6 8">
    <name type="scientific">Alkalihalobacillus alcalophilus ATCC 27647 = CGMCC 1.3604</name>
    <dbReference type="NCBI Taxonomy" id="1218173"/>
    <lineage>
        <taxon>Bacteria</taxon>
        <taxon>Bacillati</taxon>
        <taxon>Bacillota</taxon>
        <taxon>Bacilli</taxon>
        <taxon>Bacillales</taxon>
        <taxon>Bacillaceae</taxon>
        <taxon>Alkalihalobacillus</taxon>
    </lineage>
</organism>
<dbReference type="GO" id="GO:0016787">
    <property type="term" value="F:hydrolase activity"/>
    <property type="evidence" value="ECO:0007669"/>
    <property type="project" value="UniProtKB-UniRule"/>
</dbReference>
<dbReference type="InterPro" id="IPR016035">
    <property type="entry name" value="Acyl_Trfase/lysoPLipase"/>
</dbReference>
<dbReference type="Proteomes" id="UP000002754">
    <property type="component" value="Unassembled WGS sequence"/>
</dbReference>
<reference evidence="6 8" key="1">
    <citation type="journal article" date="2014" name="Genome Announc.">
        <title>Draft Genome Sequence of Bacillus alcalophilus AV1934, a Classic Alkaliphile Isolated from Human Feces in 1934.</title>
        <authorList>
            <person name="Attie O."/>
            <person name="Jayaprakash A."/>
            <person name="Shah H."/>
            <person name="Paulsen I.T."/>
            <person name="Morino M."/>
            <person name="Takahashi Y."/>
            <person name="Narumi I."/>
            <person name="Sachidanandam R."/>
            <person name="Satoh K."/>
            <person name="Ito M."/>
            <person name="Krulwich T.A."/>
        </authorList>
    </citation>
    <scope>NUCLEOTIDE SEQUENCE [LARGE SCALE GENOMIC DNA]</scope>
    <source>
        <strain evidence="6 8">AV1934</strain>
    </source>
</reference>
<gene>
    <name evidence="7" type="ORF">AJ85_13695</name>
    <name evidence="6" type="ORF">BALCAV_0212790</name>
</gene>
<comment type="caution">
    <text evidence="6">The sequence shown here is derived from an EMBL/GenBank/DDBJ whole genome shotgun (WGS) entry which is preliminary data.</text>
</comment>
<reference evidence="7 9" key="2">
    <citation type="submission" date="2014-01" db="EMBL/GenBank/DDBJ databases">
        <title>Draft genome sequencing of Bacillus alcalophilus CGMCC 1.3604.</title>
        <authorList>
            <person name="Yang J."/>
            <person name="Diao L."/>
            <person name="Yang S."/>
        </authorList>
    </citation>
    <scope>NUCLEOTIDE SEQUENCE [LARGE SCALE GENOMIC DNA]</scope>
    <source>
        <strain evidence="7 9">CGMCC 1.3604</strain>
    </source>
</reference>
<dbReference type="RefSeq" id="WP_003321700.1">
    <property type="nucleotide sequence ID" value="NZ_ALPT02000039.1"/>
</dbReference>
<evidence type="ECO:0000256" key="3">
    <source>
        <dbReference type="ARBA" id="ARBA00023098"/>
    </source>
</evidence>
<dbReference type="InterPro" id="IPR002641">
    <property type="entry name" value="PNPLA_dom"/>
</dbReference>
<evidence type="ECO:0000313" key="6">
    <source>
        <dbReference type="EMBL" id="KGA97034.1"/>
    </source>
</evidence>
<evidence type="ECO:0000256" key="2">
    <source>
        <dbReference type="ARBA" id="ARBA00022963"/>
    </source>
</evidence>
<dbReference type="SUPFAM" id="SSF52151">
    <property type="entry name" value="FabD/lysophospholipase-like"/>
    <property type="match status" value="1"/>
</dbReference>